<dbReference type="STRING" id="57664.SAMN05661003_101427"/>
<dbReference type="GO" id="GO:0016887">
    <property type="term" value="F:ATP hydrolysis activity"/>
    <property type="evidence" value="ECO:0007669"/>
    <property type="project" value="InterPro"/>
</dbReference>
<dbReference type="InterPro" id="IPR027417">
    <property type="entry name" value="P-loop_NTPase"/>
</dbReference>
<reference evidence="7" key="1">
    <citation type="submission" date="2016-10" db="EMBL/GenBank/DDBJ databases">
        <authorList>
            <person name="Varghese N."/>
            <person name="Submissions S."/>
        </authorList>
    </citation>
    <scope>NUCLEOTIDE SEQUENCE [LARGE SCALE GENOMIC DNA]</scope>
    <source>
        <strain evidence="7">DSM 8987</strain>
    </source>
</reference>
<dbReference type="InterPro" id="IPR017871">
    <property type="entry name" value="ABC_transporter-like_CS"/>
</dbReference>
<dbReference type="Gene3D" id="3.40.50.300">
    <property type="entry name" value="P-loop containing nucleotide triphosphate hydrolases"/>
    <property type="match status" value="1"/>
</dbReference>
<keyword evidence="4 6" id="KW-0067">ATP-binding</keyword>
<evidence type="ECO:0000256" key="3">
    <source>
        <dbReference type="ARBA" id="ARBA00022741"/>
    </source>
</evidence>
<keyword evidence="3" id="KW-0547">Nucleotide-binding</keyword>
<evidence type="ECO:0000256" key="1">
    <source>
        <dbReference type="ARBA" id="ARBA00005417"/>
    </source>
</evidence>
<dbReference type="FunFam" id="3.40.50.300:FF:000134">
    <property type="entry name" value="Iron-enterobactin ABC transporter ATP-binding protein"/>
    <property type="match status" value="1"/>
</dbReference>
<dbReference type="InterPro" id="IPR003439">
    <property type="entry name" value="ABC_transporter-like_ATP-bd"/>
</dbReference>
<dbReference type="Pfam" id="PF00005">
    <property type="entry name" value="ABC_tran"/>
    <property type="match status" value="1"/>
</dbReference>
<dbReference type="SMART" id="SM00382">
    <property type="entry name" value="AAA"/>
    <property type="match status" value="1"/>
</dbReference>
<dbReference type="AlphaFoldDB" id="A0A1G6XYS3"/>
<dbReference type="PROSITE" id="PS00211">
    <property type="entry name" value="ABC_TRANSPORTER_1"/>
    <property type="match status" value="1"/>
</dbReference>
<organism evidence="6 7">
    <name type="scientific">Desulfuromonas thiophila</name>
    <dbReference type="NCBI Taxonomy" id="57664"/>
    <lineage>
        <taxon>Bacteria</taxon>
        <taxon>Pseudomonadati</taxon>
        <taxon>Thermodesulfobacteriota</taxon>
        <taxon>Desulfuromonadia</taxon>
        <taxon>Desulfuromonadales</taxon>
        <taxon>Desulfuromonadaceae</taxon>
        <taxon>Desulfuromonas</taxon>
    </lineage>
</organism>
<feature type="domain" description="ABC transporter" evidence="5">
    <location>
        <begin position="5"/>
        <end position="236"/>
    </location>
</feature>
<evidence type="ECO:0000313" key="7">
    <source>
        <dbReference type="Proteomes" id="UP000243205"/>
    </source>
</evidence>
<name>A0A1G6XYS3_9BACT</name>
<keyword evidence="7" id="KW-1185">Reference proteome</keyword>
<evidence type="ECO:0000259" key="5">
    <source>
        <dbReference type="PROSITE" id="PS50893"/>
    </source>
</evidence>
<gene>
    <name evidence="6" type="ORF">SAMN05661003_101427</name>
</gene>
<protein>
    <submittedName>
        <fullName evidence="6">Zinc transport system ATP-binding protein</fullName>
    </submittedName>
</protein>
<sequence>MASCIRLHQVSFRYGARPILENIDLELKDREFLGIVGPNGGGKSTLLKLILGLLKPASGQIEVFGTSPRQARHLLGYVPQFATFDSAFPITVRDTVLQGRFGCATSRWRYTAADRAAAEQAMARTDILDLQQRSMLELSGGQRQRVLIARALAGNPRILLLDEPTANIDPHHGESIFSLLHRLHDQLGIVLISHDMGFVTRCVHRVACLNRTLVCHAHSPVDSAELEALYGIRLSQVHHDTQLPGQPPNGDPS</sequence>
<comment type="similarity">
    <text evidence="1">Belongs to the ABC transporter superfamily.</text>
</comment>
<dbReference type="RefSeq" id="WP_092075764.1">
    <property type="nucleotide sequence ID" value="NZ_CALFZY010000006.1"/>
</dbReference>
<evidence type="ECO:0000256" key="2">
    <source>
        <dbReference type="ARBA" id="ARBA00022448"/>
    </source>
</evidence>
<dbReference type="PANTHER" id="PTHR42734:SF17">
    <property type="entry name" value="METAL TRANSPORT SYSTEM ATP-BINDING PROTEIN TM_0124-RELATED"/>
    <property type="match status" value="1"/>
</dbReference>
<dbReference type="GO" id="GO:0005524">
    <property type="term" value="F:ATP binding"/>
    <property type="evidence" value="ECO:0007669"/>
    <property type="project" value="UniProtKB-KW"/>
</dbReference>
<dbReference type="CDD" id="cd03235">
    <property type="entry name" value="ABC_Metallic_Cations"/>
    <property type="match status" value="1"/>
</dbReference>
<dbReference type="EMBL" id="FNAQ01000001">
    <property type="protein sequence ID" value="SDD82536.1"/>
    <property type="molecule type" value="Genomic_DNA"/>
</dbReference>
<dbReference type="PROSITE" id="PS50893">
    <property type="entry name" value="ABC_TRANSPORTER_2"/>
    <property type="match status" value="1"/>
</dbReference>
<keyword evidence="2" id="KW-0813">Transport</keyword>
<dbReference type="OrthoDB" id="9809450at2"/>
<dbReference type="PANTHER" id="PTHR42734">
    <property type="entry name" value="METAL TRANSPORT SYSTEM ATP-BINDING PROTEIN TM_0124-RELATED"/>
    <property type="match status" value="1"/>
</dbReference>
<accession>A0A1G6XYS3</accession>
<proteinExistence type="inferred from homology"/>
<dbReference type="InterPro" id="IPR003593">
    <property type="entry name" value="AAA+_ATPase"/>
</dbReference>
<dbReference type="Proteomes" id="UP000243205">
    <property type="component" value="Unassembled WGS sequence"/>
</dbReference>
<dbReference type="SUPFAM" id="SSF52540">
    <property type="entry name" value="P-loop containing nucleoside triphosphate hydrolases"/>
    <property type="match status" value="1"/>
</dbReference>
<evidence type="ECO:0000313" key="6">
    <source>
        <dbReference type="EMBL" id="SDD82536.1"/>
    </source>
</evidence>
<evidence type="ECO:0000256" key="4">
    <source>
        <dbReference type="ARBA" id="ARBA00022840"/>
    </source>
</evidence>
<dbReference type="InterPro" id="IPR050153">
    <property type="entry name" value="Metal_Ion_Import_ABC"/>
</dbReference>